<proteinExistence type="predicted"/>
<accession>A0A5J4U5L1</accession>
<feature type="region of interest" description="Disordered" evidence="2">
    <location>
        <begin position="240"/>
        <end position="265"/>
    </location>
</feature>
<sequence>NDGGSIILRKEKEKIRKQIVLNHLYTQLQQKLSINNSKRLLQFGDDANMYERKSSNRRRYQINQQQSQQLSSLYLQDNESNRDLNKDRKNGNPLSPSPLSPYQSKSKQSLSHSPLKQSSSTSTVQSDADEWVDIEKVEGKMQERIISAEVDIDSPLFLWNLQLKSGKLSGNLNSQLNQAENAGKPGQQSNMNKGSFNNQDDIKRSLVAITPLVLRAQQQKSQKQLQTYTFTSSISSQKSLQQLPPSKLQENNDNNNNITNINRICPSPGTSISPSISSSPYLFRSSPSFTSINYSSYYQQTNQSSFSNYLTLSIPSLQTSLPLIPYANEDYLFLMRIVSISDQKAGNKERFALKQPSKVKVNLNIENIEDLIEQERSEIERENRNMRDGKDKIKEPKQFKLGSLLQNDKEEEHCRI</sequence>
<dbReference type="EMBL" id="SNRW01020237">
    <property type="protein sequence ID" value="KAA6365659.1"/>
    <property type="molecule type" value="Genomic_DNA"/>
</dbReference>
<feature type="compositionally biased region" description="Low complexity" evidence="2">
    <location>
        <begin position="100"/>
        <end position="123"/>
    </location>
</feature>
<name>A0A5J4U5L1_9EUKA</name>
<evidence type="ECO:0000256" key="1">
    <source>
        <dbReference type="SAM" id="Coils"/>
    </source>
</evidence>
<protein>
    <submittedName>
        <fullName evidence="3">Uncharacterized protein</fullName>
    </submittedName>
</protein>
<feature type="compositionally biased region" description="Low complexity" evidence="2">
    <location>
        <begin position="61"/>
        <end position="76"/>
    </location>
</feature>
<comment type="caution">
    <text evidence="3">The sequence shown here is derived from an EMBL/GenBank/DDBJ whole genome shotgun (WGS) entry which is preliminary data.</text>
</comment>
<evidence type="ECO:0000256" key="2">
    <source>
        <dbReference type="SAM" id="MobiDB-lite"/>
    </source>
</evidence>
<evidence type="ECO:0000313" key="4">
    <source>
        <dbReference type="Proteomes" id="UP000324800"/>
    </source>
</evidence>
<evidence type="ECO:0000313" key="3">
    <source>
        <dbReference type="EMBL" id="KAA6365659.1"/>
    </source>
</evidence>
<feature type="non-terminal residue" evidence="3">
    <location>
        <position position="1"/>
    </location>
</feature>
<dbReference type="Proteomes" id="UP000324800">
    <property type="component" value="Unassembled WGS sequence"/>
</dbReference>
<gene>
    <name evidence="3" type="ORF">EZS28_038814</name>
</gene>
<dbReference type="AlphaFoldDB" id="A0A5J4U5L1"/>
<keyword evidence="1" id="KW-0175">Coiled coil</keyword>
<feature type="compositionally biased region" description="Basic and acidic residues" evidence="2">
    <location>
        <begin position="79"/>
        <end position="90"/>
    </location>
</feature>
<feature type="region of interest" description="Disordered" evidence="2">
    <location>
        <begin position="52"/>
        <end position="127"/>
    </location>
</feature>
<organism evidence="3 4">
    <name type="scientific">Streblomastix strix</name>
    <dbReference type="NCBI Taxonomy" id="222440"/>
    <lineage>
        <taxon>Eukaryota</taxon>
        <taxon>Metamonada</taxon>
        <taxon>Preaxostyla</taxon>
        <taxon>Oxymonadida</taxon>
        <taxon>Streblomastigidae</taxon>
        <taxon>Streblomastix</taxon>
    </lineage>
</organism>
<reference evidence="3 4" key="1">
    <citation type="submission" date="2019-03" db="EMBL/GenBank/DDBJ databases">
        <title>Single cell metagenomics reveals metabolic interactions within the superorganism composed of flagellate Streblomastix strix and complex community of Bacteroidetes bacteria on its surface.</title>
        <authorList>
            <person name="Treitli S.C."/>
            <person name="Kolisko M."/>
            <person name="Husnik F."/>
            <person name="Keeling P."/>
            <person name="Hampl V."/>
        </authorList>
    </citation>
    <scope>NUCLEOTIDE SEQUENCE [LARGE SCALE GENOMIC DNA]</scope>
    <source>
        <strain evidence="3">ST1C</strain>
    </source>
</reference>
<feature type="coiled-coil region" evidence="1">
    <location>
        <begin position="358"/>
        <end position="392"/>
    </location>
</feature>
<feature type="region of interest" description="Disordered" evidence="2">
    <location>
        <begin position="176"/>
        <end position="198"/>
    </location>
</feature>